<evidence type="ECO:0000256" key="2">
    <source>
        <dbReference type="ARBA" id="ARBA00022670"/>
    </source>
</evidence>
<dbReference type="GO" id="GO:0004181">
    <property type="term" value="F:metallocarboxypeptidase activity"/>
    <property type="evidence" value="ECO:0007669"/>
    <property type="project" value="InterPro"/>
</dbReference>
<keyword evidence="10" id="KW-1185">Reference proteome</keyword>
<proteinExistence type="inferred from homology"/>
<keyword evidence="2" id="KW-0645">Protease</keyword>
<name>G8JW05_ERECY</name>
<dbReference type="Proteomes" id="UP000006790">
    <property type="component" value="Chromosome 7"/>
</dbReference>
<dbReference type="Gene3D" id="1.10.150.900">
    <property type="match status" value="1"/>
</dbReference>
<evidence type="ECO:0000256" key="4">
    <source>
        <dbReference type="ARBA" id="ARBA00022801"/>
    </source>
</evidence>
<evidence type="ECO:0000256" key="7">
    <source>
        <dbReference type="PIRSR" id="PIRSR037217-2"/>
    </source>
</evidence>
<dbReference type="HOGENOM" id="CLU_021802_11_0_1"/>
<feature type="active site" evidence="6">
    <location>
        <position position="160"/>
    </location>
</feature>
<dbReference type="PIRSF" id="PIRSF037217">
    <property type="entry name" value="Carboxypeptidase_S"/>
    <property type="match status" value="1"/>
</dbReference>
<dbReference type="GeneID" id="11469434"/>
<dbReference type="InterPro" id="IPR047177">
    <property type="entry name" value="Pept_M20A"/>
</dbReference>
<accession>G8JW05</accession>
<dbReference type="InterPro" id="IPR001261">
    <property type="entry name" value="ArgE/DapE_CS"/>
</dbReference>
<dbReference type="PANTHER" id="PTHR45962">
    <property type="entry name" value="N-FATTY-ACYL-AMINO ACID SYNTHASE/HYDROLASE PM20D1"/>
    <property type="match status" value="1"/>
</dbReference>
<evidence type="ECO:0000256" key="5">
    <source>
        <dbReference type="ARBA" id="ARBA00022833"/>
    </source>
</evidence>
<feature type="binding site" evidence="7">
    <location>
        <position position="198"/>
    </location>
    <ligand>
        <name>Zn(2+)</name>
        <dbReference type="ChEBI" id="CHEBI:29105"/>
        <label>1</label>
    </ligand>
</feature>
<sequence length="570" mass="63415">MTGQYSHNKYPFCSTKVNHPSVKWILPIVAIIISNFGSCTETIAPPAPFQCKTYEKLCGASPDRLGQILMDSDIINATVSKLQNAVRIPTETIYWQPDSAQNVKASDWGSFKKMHQQLADDFPTIWSNLHVETVNTYGLLITWDGLDQQLEPLLFSAHMDVVPVDQSTWDEWQHPPFSGDISYDSEQGPLIWGRGSFDDKNMMIGILQAIEQTLLDEPYFLPTRSVIVALGFDEETGGKYGAAAINDLLLKRYGQNGIYAIVDEGMNGIIEVDDVLIATPATSEKGQLNLWFNIIAPGGHSSVPPEHTAIGMAAQLIRSIEEAELPMFFTEENPATQAFRCIAEHSTSMSRNLKWDYANAMSNSKSRKRIMEHIIQQGGRQAEYLLKTSKSVNLIEGGFKGNALPDSVRFYVDTRLAMESTVNDTIDYYTVLALDVADRFDLGLQVMDNVLLAPTEKGNIIISGRGKEPSPVSPENDVWGEFVGALRGLYEDVVIPLKFNATRELVVAPSIVNIGTDSTNYWKLTENIYRFQPGFASANTMSTVHSVNEHVNVETVMHVVAFVYNYIHAI</sequence>
<dbReference type="GO" id="GO:0046872">
    <property type="term" value="F:metal ion binding"/>
    <property type="evidence" value="ECO:0007669"/>
    <property type="project" value="UniProtKB-KW"/>
</dbReference>
<reference evidence="10" key="1">
    <citation type="journal article" date="2012" name="G3 (Bethesda)">
        <title>Pichia sorbitophila, an interspecies yeast hybrid reveals early steps of genome resolution following polyploidization.</title>
        <authorList>
            <person name="Leh Louis V."/>
            <person name="Despons L."/>
            <person name="Friedrich A."/>
            <person name="Martin T."/>
            <person name="Durrens P."/>
            <person name="Casaregola S."/>
            <person name="Neuveglise C."/>
            <person name="Fairhead C."/>
            <person name="Marck C."/>
            <person name="Cruz J.A."/>
            <person name="Straub M.L."/>
            <person name="Kugler V."/>
            <person name="Sacerdot C."/>
            <person name="Uzunov Z."/>
            <person name="Thierry A."/>
            <person name="Weiss S."/>
            <person name="Bleykasten C."/>
            <person name="De Montigny J."/>
            <person name="Jacques N."/>
            <person name="Jung P."/>
            <person name="Lemaire M."/>
            <person name="Mallet S."/>
            <person name="Morel G."/>
            <person name="Richard G.F."/>
            <person name="Sarkar A."/>
            <person name="Savel G."/>
            <person name="Schacherer J."/>
            <person name="Seret M.L."/>
            <person name="Talla E."/>
            <person name="Samson G."/>
            <person name="Jubin C."/>
            <person name="Poulain J."/>
            <person name="Vacherie B."/>
            <person name="Barbe V."/>
            <person name="Pelletier E."/>
            <person name="Sherman D.J."/>
            <person name="Westhof E."/>
            <person name="Weissenbach J."/>
            <person name="Baret P.V."/>
            <person name="Wincker P."/>
            <person name="Gaillardin C."/>
            <person name="Dujon B."/>
            <person name="Souciet J.L."/>
        </authorList>
    </citation>
    <scope>NUCLEOTIDE SEQUENCE [LARGE SCALE GENOMIC DNA]</scope>
    <source>
        <strain evidence="10">CBS 270.75 / DBVPG 7215 / KCTC 17166 / NRRL Y-17582</strain>
    </source>
</reference>
<dbReference type="eggNOG" id="KOG2275">
    <property type="taxonomic scope" value="Eukaryota"/>
</dbReference>
<dbReference type="EMBL" id="CP002503">
    <property type="protein sequence ID" value="AET41020.1"/>
    <property type="molecule type" value="Genomic_DNA"/>
</dbReference>
<feature type="binding site" evidence="7">
    <location>
        <position position="263"/>
    </location>
    <ligand>
        <name>Zn(2+)</name>
        <dbReference type="ChEBI" id="CHEBI:29105"/>
        <label>2</label>
    </ligand>
</feature>
<dbReference type="CDD" id="cd05674">
    <property type="entry name" value="M20_yscS"/>
    <property type="match status" value="1"/>
</dbReference>
<gene>
    <name evidence="9" type="ordered locus">Ecym_7172</name>
</gene>
<dbReference type="InterPro" id="IPR002933">
    <property type="entry name" value="Peptidase_M20"/>
</dbReference>
<feature type="binding site" evidence="7">
    <location>
        <position position="235"/>
    </location>
    <ligand>
        <name>Zn(2+)</name>
        <dbReference type="ChEBI" id="CHEBI:29105"/>
        <label>1</label>
    </ligand>
</feature>
<protein>
    <recommendedName>
        <fullName evidence="8">Peptidase M20 dimerisation domain-containing protein</fullName>
    </recommendedName>
</protein>
<dbReference type="RefSeq" id="XP_003647837.1">
    <property type="nucleotide sequence ID" value="XM_003647789.1"/>
</dbReference>
<organism evidence="9 10">
    <name type="scientific">Eremothecium cymbalariae (strain CBS 270.75 / DBVPG 7215 / KCTC 17166 / NRRL Y-17582)</name>
    <name type="common">Yeast</name>
    <dbReference type="NCBI Taxonomy" id="931890"/>
    <lineage>
        <taxon>Eukaryota</taxon>
        <taxon>Fungi</taxon>
        <taxon>Dikarya</taxon>
        <taxon>Ascomycota</taxon>
        <taxon>Saccharomycotina</taxon>
        <taxon>Saccharomycetes</taxon>
        <taxon>Saccharomycetales</taxon>
        <taxon>Saccharomycetaceae</taxon>
        <taxon>Eremothecium</taxon>
    </lineage>
</organism>
<dbReference type="Pfam" id="PF07687">
    <property type="entry name" value="M20_dimer"/>
    <property type="match status" value="1"/>
</dbReference>
<dbReference type="SUPFAM" id="SSF53187">
    <property type="entry name" value="Zn-dependent exopeptidases"/>
    <property type="match status" value="1"/>
</dbReference>
<feature type="domain" description="Peptidase M20 dimerisation" evidence="8">
    <location>
        <begin position="283"/>
        <end position="427"/>
    </location>
</feature>
<evidence type="ECO:0000256" key="1">
    <source>
        <dbReference type="ARBA" id="ARBA00006247"/>
    </source>
</evidence>
<dbReference type="GO" id="GO:0051603">
    <property type="term" value="P:proteolysis involved in protein catabolic process"/>
    <property type="evidence" value="ECO:0007669"/>
    <property type="project" value="TreeGrafter"/>
</dbReference>
<keyword evidence="4" id="KW-0378">Hydrolase</keyword>
<dbReference type="InParanoid" id="G8JW05"/>
<dbReference type="STRING" id="931890.G8JW05"/>
<dbReference type="Gene3D" id="3.40.630.10">
    <property type="entry name" value="Zn peptidases"/>
    <property type="match status" value="1"/>
</dbReference>
<dbReference type="InterPro" id="IPR036264">
    <property type="entry name" value="Bact_exopeptidase_dim_dom"/>
</dbReference>
<evidence type="ECO:0000259" key="8">
    <source>
        <dbReference type="Pfam" id="PF07687"/>
    </source>
</evidence>
<keyword evidence="5 7" id="KW-0862">Zinc</keyword>
<dbReference type="OMA" id="YGLLITW"/>
<dbReference type="PANTHER" id="PTHR45962:SF1">
    <property type="entry name" value="N-FATTY-ACYL-AMINO ACID SYNTHASE_HYDROLASE PM20D1"/>
    <property type="match status" value="1"/>
</dbReference>
<dbReference type="SUPFAM" id="SSF55031">
    <property type="entry name" value="Bacterial exopeptidase dimerisation domain"/>
    <property type="match status" value="1"/>
</dbReference>
<feature type="active site" description="Proton acceptor" evidence="6">
    <location>
        <position position="234"/>
    </location>
</feature>
<evidence type="ECO:0000313" key="9">
    <source>
        <dbReference type="EMBL" id="AET41020.1"/>
    </source>
</evidence>
<dbReference type="AlphaFoldDB" id="G8JW05"/>
<dbReference type="KEGG" id="erc:Ecym_7172"/>
<dbReference type="Gene3D" id="3.30.70.360">
    <property type="match status" value="1"/>
</dbReference>
<dbReference type="InterPro" id="IPR011650">
    <property type="entry name" value="Peptidase_M20_dimer"/>
</dbReference>
<keyword evidence="3 7" id="KW-0479">Metal-binding</keyword>
<feature type="binding site" evidence="7">
    <location>
        <position position="158"/>
    </location>
    <ligand>
        <name>Zn(2+)</name>
        <dbReference type="ChEBI" id="CHEBI:29105"/>
        <label>2</label>
    </ligand>
</feature>
<dbReference type="OrthoDB" id="3064516at2759"/>
<dbReference type="GO" id="GO:0000328">
    <property type="term" value="C:fungal-type vacuole lumen"/>
    <property type="evidence" value="ECO:0007669"/>
    <property type="project" value="TreeGrafter"/>
</dbReference>
<dbReference type="InterPro" id="IPR017141">
    <property type="entry name" value="Pept_M20_carboxypep"/>
</dbReference>
<comment type="similarity">
    <text evidence="1">Belongs to the peptidase M20A family.</text>
</comment>
<dbReference type="PROSITE" id="PS00758">
    <property type="entry name" value="ARGE_DAPE_CPG2_1"/>
    <property type="match status" value="1"/>
</dbReference>
<feature type="binding site" evidence="7">
    <location>
        <position position="198"/>
    </location>
    <ligand>
        <name>Zn(2+)</name>
        <dbReference type="ChEBI" id="CHEBI:29105"/>
        <label>2</label>
    </ligand>
</feature>
<evidence type="ECO:0000256" key="6">
    <source>
        <dbReference type="PIRSR" id="PIRSR037217-1"/>
    </source>
</evidence>
<evidence type="ECO:0000313" key="10">
    <source>
        <dbReference type="Proteomes" id="UP000006790"/>
    </source>
</evidence>
<dbReference type="Pfam" id="PF01546">
    <property type="entry name" value="Peptidase_M20"/>
    <property type="match status" value="1"/>
</dbReference>
<evidence type="ECO:0000256" key="3">
    <source>
        <dbReference type="ARBA" id="ARBA00022723"/>
    </source>
</evidence>
<feature type="binding site" evidence="7">
    <location>
        <position position="545"/>
    </location>
    <ligand>
        <name>Zn(2+)</name>
        <dbReference type="ChEBI" id="CHEBI:29105"/>
        <label>1</label>
    </ligand>
</feature>